<sequence length="139" mass="15815">MKEYAYGWITLAFFTISIVLHWGFGWAAYVNEARDHGQAAQLTPYLMEMGRDTFENWQSEFLQLIWQVVGLAYFLYVGSPSSKENDDRMEAKIDALLELVGRESGAALIEEIDASHLRRHGHASIHLDPPYAVRKPAAE</sequence>
<feature type="transmembrane region" description="Helical" evidence="1">
    <location>
        <begin position="61"/>
        <end position="79"/>
    </location>
</feature>
<dbReference type="Proteomes" id="UP000195766">
    <property type="component" value="Unassembled WGS sequence"/>
</dbReference>
<accession>A0A1R4GFP5</accession>
<dbReference type="RefSeq" id="WP_087141317.1">
    <property type="nucleotide sequence ID" value="NZ_FUIE01000065.1"/>
</dbReference>
<keyword evidence="1" id="KW-1133">Transmembrane helix</keyword>
<dbReference type="OrthoDB" id="187863at2"/>
<name>A0A1R4GFP5_BREDI</name>
<proteinExistence type="predicted"/>
<organism evidence="2 3">
    <name type="scientific">Brevundimonas diminuta 3F5N</name>
    <dbReference type="NCBI Taxonomy" id="1255603"/>
    <lineage>
        <taxon>Bacteria</taxon>
        <taxon>Pseudomonadati</taxon>
        <taxon>Pseudomonadota</taxon>
        <taxon>Alphaproteobacteria</taxon>
        <taxon>Caulobacterales</taxon>
        <taxon>Caulobacteraceae</taxon>
        <taxon>Brevundimonas</taxon>
    </lineage>
</organism>
<evidence type="ECO:0000313" key="2">
    <source>
        <dbReference type="EMBL" id="SJM67028.1"/>
    </source>
</evidence>
<dbReference type="EMBL" id="FUIE01000065">
    <property type="protein sequence ID" value="SJM67028.1"/>
    <property type="molecule type" value="Genomic_DNA"/>
</dbReference>
<dbReference type="InterPro" id="IPR046657">
    <property type="entry name" value="DUF6766"/>
</dbReference>
<protein>
    <submittedName>
        <fullName evidence="2">Uncharacterized protein</fullName>
    </submittedName>
</protein>
<gene>
    <name evidence="2" type="ORF">FM111_12460</name>
</gene>
<evidence type="ECO:0000256" key="1">
    <source>
        <dbReference type="SAM" id="Phobius"/>
    </source>
</evidence>
<feature type="transmembrane region" description="Helical" evidence="1">
    <location>
        <begin position="7"/>
        <end position="29"/>
    </location>
</feature>
<reference evidence="2 3" key="1">
    <citation type="submission" date="2017-02" db="EMBL/GenBank/DDBJ databases">
        <authorList>
            <person name="Peterson S.W."/>
        </authorList>
    </citation>
    <scope>NUCLEOTIDE SEQUENCE [LARGE SCALE GENOMIC DNA]</scope>
    <source>
        <strain evidence="2 3">3F5N</strain>
    </source>
</reference>
<keyword evidence="1" id="KW-0812">Transmembrane</keyword>
<dbReference type="Pfam" id="PF20554">
    <property type="entry name" value="DUF6766"/>
    <property type="match status" value="1"/>
</dbReference>
<evidence type="ECO:0000313" key="3">
    <source>
        <dbReference type="Proteomes" id="UP000195766"/>
    </source>
</evidence>
<keyword evidence="1" id="KW-0472">Membrane</keyword>
<dbReference type="AlphaFoldDB" id="A0A1R4GFP5"/>